<proteinExistence type="predicted"/>
<keyword evidence="1" id="KW-0812">Transmembrane</keyword>
<name>A0ABY9PYU8_9FIRM</name>
<dbReference type="EMBL" id="CP101637">
    <property type="protein sequence ID" value="WMT80235.1"/>
    <property type="molecule type" value="Genomic_DNA"/>
</dbReference>
<accession>A0ABY9PYU8</accession>
<dbReference type="Proteomes" id="UP001235030">
    <property type="component" value="Chromosome"/>
</dbReference>
<gene>
    <name evidence="2" type="ORF">TEMA_05480</name>
</gene>
<keyword evidence="1" id="KW-1133">Transmembrane helix</keyword>
<protein>
    <submittedName>
        <fullName evidence="2">Uncharacterized protein</fullName>
    </submittedName>
</protein>
<evidence type="ECO:0000256" key="1">
    <source>
        <dbReference type="SAM" id="Phobius"/>
    </source>
</evidence>
<feature type="transmembrane region" description="Helical" evidence="1">
    <location>
        <begin position="152"/>
        <end position="176"/>
    </location>
</feature>
<sequence length="180" mass="20428">MSKSKKTKAKKVKVKDNKPKVDQNKVNSLNKYYNVAKILLILSPFMSLMYLSMNSAQIGLSLPQVIQQDPRLTILFLISMINPFIAYLLIFIQRKIEANDVKYAVTNLVMFIVAELLLRNILYVILFGFILYKTLKVCNITIKESFKDKLKGGFLMTISGSLVVIALASICLFATIRINI</sequence>
<reference evidence="2 3" key="1">
    <citation type="submission" date="2022-07" db="EMBL/GenBank/DDBJ databases">
        <title>Genome sequence of Terrisporobacter mayombei DSM6539.</title>
        <authorList>
            <person name="Boeer T."/>
            <person name="Bengelsdorf F.R."/>
            <person name="Daniel R."/>
            <person name="Poehlein A."/>
        </authorList>
    </citation>
    <scope>NUCLEOTIDE SEQUENCE [LARGE SCALE GENOMIC DNA]</scope>
    <source>
        <strain evidence="2 3">DSM 6539</strain>
    </source>
</reference>
<feature type="transmembrane region" description="Helical" evidence="1">
    <location>
        <begin position="32"/>
        <end position="52"/>
    </location>
</feature>
<keyword evidence="1" id="KW-0472">Membrane</keyword>
<evidence type="ECO:0000313" key="2">
    <source>
        <dbReference type="EMBL" id="WMT80235.1"/>
    </source>
</evidence>
<dbReference type="RefSeq" id="WP_228104490.1">
    <property type="nucleotide sequence ID" value="NZ_CP101637.1"/>
</dbReference>
<feature type="transmembrane region" description="Helical" evidence="1">
    <location>
        <begin position="104"/>
        <end position="132"/>
    </location>
</feature>
<evidence type="ECO:0000313" key="3">
    <source>
        <dbReference type="Proteomes" id="UP001235030"/>
    </source>
</evidence>
<keyword evidence="3" id="KW-1185">Reference proteome</keyword>
<organism evidence="2 3">
    <name type="scientific">Terrisporobacter mayombei</name>
    <dbReference type="NCBI Taxonomy" id="1541"/>
    <lineage>
        <taxon>Bacteria</taxon>
        <taxon>Bacillati</taxon>
        <taxon>Bacillota</taxon>
        <taxon>Clostridia</taxon>
        <taxon>Peptostreptococcales</taxon>
        <taxon>Peptostreptococcaceae</taxon>
        <taxon>Terrisporobacter</taxon>
    </lineage>
</organism>
<feature type="transmembrane region" description="Helical" evidence="1">
    <location>
        <begin position="72"/>
        <end position="92"/>
    </location>
</feature>